<organism evidence="4 5">
    <name type="scientific">Orchesella dallaii</name>
    <dbReference type="NCBI Taxonomy" id="48710"/>
    <lineage>
        <taxon>Eukaryota</taxon>
        <taxon>Metazoa</taxon>
        <taxon>Ecdysozoa</taxon>
        <taxon>Arthropoda</taxon>
        <taxon>Hexapoda</taxon>
        <taxon>Collembola</taxon>
        <taxon>Entomobryomorpha</taxon>
        <taxon>Entomobryoidea</taxon>
        <taxon>Orchesellidae</taxon>
        <taxon>Orchesellinae</taxon>
        <taxon>Orchesella</taxon>
    </lineage>
</organism>
<comment type="caution">
    <text evidence="4">The sequence shown here is derived from an EMBL/GenBank/DDBJ whole genome shotgun (WGS) entry which is preliminary data.</text>
</comment>
<evidence type="ECO:0000256" key="3">
    <source>
        <dbReference type="SAM" id="SignalP"/>
    </source>
</evidence>
<sequence>MKLLIPHVPVWCIVMIWAIPAHSKLEDDNNASAKPSFLGDVAIGETIDDIISPSDVCKEIVALIGSAISNFTLCSVTNARPIHLCEWCVENYIKVVEVHRDFLAKVDEAGNPCKEYFLNLDRVEIVSDAYKYVEDLWAKGKCNSCFRTLPNGTLTNNATEEVRQFVTDYERTKGCFDDWLNANITGLNLTACDACKPLYDQMNNKYMEIGELYGENVCVDVVDTMNITRELWSELFQCVPERKVEFWLHIGFGIIAIIPLIFYFFAYVLSTKQEARVLQQHRLAEVFANTSASGMSDLSGYHSSRLQESTRSRSMPTTEPSDNCDNRVT</sequence>
<keyword evidence="3" id="KW-0732">Signal</keyword>
<dbReference type="PANTHER" id="PTHR15644:SF2">
    <property type="entry name" value="OSTEOPETROSIS-ASSOCIATED TRANSMEMBRANE PROTEIN 1"/>
    <property type="match status" value="1"/>
</dbReference>
<dbReference type="Proteomes" id="UP001642540">
    <property type="component" value="Unassembled WGS sequence"/>
</dbReference>
<dbReference type="PANTHER" id="PTHR15644">
    <property type="entry name" value="OSTEOPETROSIS ASSOCIATED TRANSMEMBRANE PROTEIN 1"/>
    <property type="match status" value="1"/>
</dbReference>
<keyword evidence="5" id="KW-1185">Reference proteome</keyword>
<keyword evidence="2" id="KW-0472">Membrane</keyword>
<feature type="transmembrane region" description="Helical" evidence="2">
    <location>
        <begin position="246"/>
        <end position="269"/>
    </location>
</feature>
<feature type="compositionally biased region" description="Polar residues" evidence="1">
    <location>
        <begin position="306"/>
        <end position="323"/>
    </location>
</feature>
<proteinExistence type="predicted"/>
<dbReference type="EMBL" id="CAXLJM020000148">
    <property type="protein sequence ID" value="CAL8142453.1"/>
    <property type="molecule type" value="Genomic_DNA"/>
</dbReference>
<dbReference type="Pfam" id="PF09777">
    <property type="entry name" value="OSTMP1"/>
    <property type="match status" value="1"/>
</dbReference>
<feature type="signal peptide" evidence="3">
    <location>
        <begin position="1"/>
        <end position="23"/>
    </location>
</feature>
<evidence type="ECO:0000256" key="2">
    <source>
        <dbReference type="SAM" id="Phobius"/>
    </source>
</evidence>
<gene>
    <name evidence="4" type="ORF">ODALV1_LOCUS29053</name>
</gene>
<evidence type="ECO:0000256" key="1">
    <source>
        <dbReference type="SAM" id="MobiDB-lite"/>
    </source>
</evidence>
<evidence type="ECO:0008006" key="6">
    <source>
        <dbReference type="Google" id="ProtNLM"/>
    </source>
</evidence>
<feature type="region of interest" description="Disordered" evidence="1">
    <location>
        <begin position="306"/>
        <end position="329"/>
    </location>
</feature>
<protein>
    <recommendedName>
        <fullName evidence="6">Osteopetrosis-associated transmembrane protein 1</fullName>
    </recommendedName>
</protein>
<accession>A0ABP1S2Q2</accession>
<keyword evidence="2" id="KW-1133">Transmembrane helix</keyword>
<feature type="chain" id="PRO_5046026422" description="Osteopetrosis-associated transmembrane protein 1" evidence="3">
    <location>
        <begin position="24"/>
        <end position="329"/>
    </location>
</feature>
<dbReference type="InterPro" id="IPR019172">
    <property type="entry name" value="Osteopetrosis-assoc_TM_1"/>
</dbReference>
<keyword evidence="2" id="KW-0812">Transmembrane</keyword>
<name>A0ABP1S2Q2_9HEXA</name>
<evidence type="ECO:0000313" key="5">
    <source>
        <dbReference type="Proteomes" id="UP001642540"/>
    </source>
</evidence>
<reference evidence="4 5" key="1">
    <citation type="submission" date="2024-08" db="EMBL/GenBank/DDBJ databases">
        <authorList>
            <person name="Cucini C."/>
            <person name="Frati F."/>
        </authorList>
    </citation>
    <scope>NUCLEOTIDE SEQUENCE [LARGE SCALE GENOMIC DNA]</scope>
</reference>
<evidence type="ECO:0000313" key="4">
    <source>
        <dbReference type="EMBL" id="CAL8142453.1"/>
    </source>
</evidence>